<keyword evidence="2" id="KW-1185">Reference proteome</keyword>
<sequence length="88" mass="10169">MLLLGYCSYRWTKLVCSSSEGFPQLHILRLQGLDELEELIVEEGAMMKLKNLNIFQCPRLQKIPERFELLTSGRFSIAKSHNADLLRS</sequence>
<dbReference type="Proteomes" id="UP000250321">
    <property type="component" value="Unassembled WGS sequence"/>
</dbReference>
<dbReference type="Gene3D" id="3.80.10.10">
    <property type="entry name" value="Ribonuclease Inhibitor"/>
    <property type="match status" value="1"/>
</dbReference>
<proteinExistence type="predicted"/>
<evidence type="ECO:0000313" key="2">
    <source>
        <dbReference type="Proteomes" id="UP000250321"/>
    </source>
</evidence>
<comment type="caution">
    <text evidence="1">The sequence shown here is derived from an EMBL/GenBank/DDBJ whole genome shotgun (WGS) entry which is preliminary data.</text>
</comment>
<organism evidence="1 2">
    <name type="scientific">Prunus yedoensis var. nudiflora</name>
    <dbReference type="NCBI Taxonomy" id="2094558"/>
    <lineage>
        <taxon>Eukaryota</taxon>
        <taxon>Viridiplantae</taxon>
        <taxon>Streptophyta</taxon>
        <taxon>Embryophyta</taxon>
        <taxon>Tracheophyta</taxon>
        <taxon>Spermatophyta</taxon>
        <taxon>Magnoliopsida</taxon>
        <taxon>eudicotyledons</taxon>
        <taxon>Gunneridae</taxon>
        <taxon>Pentapetalae</taxon>
        <taxon>rosids</taxon>
        <taxon>fabids</taxon>
        <taxon>Rosales</taxon>
        <taxon>Rosaceae</taxon>
        <taxon>Amygdaloideae</taxon>
        <taxon>Amygdaleae</taxon>
        <taxon>Prunus</taxon>
    </lineage>
</organism>
<accession>A0A314UUQ8</accession>
<dbReference type="STRING" id="2094558.A0A314UUQ8"/>
<reference evidence="1 2" key="1">
    <citation type="submission" date="2018-02" db="EMBL/GenBank/DDBJ databases">
        <title>Draft genome of wild Prunus yedoensis var. nudiflora.</title>
        <authorList>
            <person name="Baek S."/>
            <person name="Kim J.-H."/>
            <person name="Choi K."/>
            <person name="Kim G.-B."/>
            <person name="Cho A."/>
            <person name="Jang H."/>
            <person name="Shin C.-H."/>
            <person name="Yu H.-J."/>
            <person name="Mun J.-H."/>
        </authorList>
    </citation>
    <scope>NUCLEOTIDE SEQUENCE [LARGE SCALE GENOMIC DNA]</scope>
    <source>
        <strain evidence="2">cv. Jeju island</strain>
        <tissue evidence="1">Leaf</tissue>
    </source>
</reference>
<dbReference type="OrthoDB" id="10541852at2759"/>
<dbReference type="EMBL" id="PJQY01003042">
    <property type="protein sequence ID" value="PQM40678.1"/>
    <property type="molecule type" value="Genomic_DNA"/>
</dbReference>
<protein>
    <submittedName>
        <fullName evidence="1">Putative disease resistance protein RF45</fullName>
    </submittedName>
</protein>
<gene>
    <name evidence="1" type="ORF">Pyn_03539</name>
</gene>
<dbReference type="InterPro" id="IPR032675">
    <property type="entry name" value="LRR_dom_sf"/>
</dbReference>
<evidence type="ECO:0000313" key="1">
    <source>
        <dbReference type="EMBL" id="PQM40678.1"/>
    </source>
</evidence>
<name>A0A314UUQ8_PRUYE</name>
<dbReference type="AlphaFoldDB" id="A0A314UUQ8"/>